<name>C5FHY8_ARTOC</name>
<dbReference type="Proteomes" id="UP000002035">
    <property type="component" value="Unassembled WGS sequence"/>
</dbReference>
<gene>
    <name evidence="2" type="ORF">MCYG_01787</name>
</gene>
<dbReference type="eggNOG" id="ENOG502T2I9">
    <property type="taxonomic scope" value="Eukaryota"/>
</dbReference>
<dbReference type="RefSeq" id="XP_002848853.1">
    <property type="nucleotide sequence ID" value="XM_002848807.1"/>
</dbReference>
<feature type="compositionally biased region" description="Low complexity" evidence="1">
    <location>
        <begin position="41"/>
        <end position="58"/>
    </location>
</feature>
<evidence type="ECO:0000313" key="3">
    <source>
        <dbReference type="Proteomes" id="UP000002035"/>
    </source>
</evidence>
<dbReference type="HOGENOM" id="CLU_1030466_0_0_1"/>
<feature type="compositionally biased region" description="Basic and acidic residues" evidence="1">
    <location>
        <begin position="109"/>
        <end position="155"/>
    </location>
</feature>
<dbReference type="OrthoDB" id="4173583at2759"/>
<sequence>MQYIYELKFGHGMLRVDMPDILSSNLRFTGGLKQTGRDSKAGTAGAGATDPTRAGGATRESAQGMGHGVKSAAAGIRGMGEKIRGKAGAVVDRAMHDPEGVAENQHTMRQGEREMHGGDLSHSTREREGLPHSEREVHSHGNEREGLPHSERDVNTHGGAGNDPHVQLFSMGILLSGSCFRQFLMFNQIGFKYMSVLCSGKEIASCQRLKVLSLTASFGEYLILTVFVSKLNITSVSSTSLPTQAPLILYFLPRNKRVARCRFHVPSIHC</sequence>
<organism evidence="2 3">
    <name type="scientific">Arthroderma otae (strain ATCC MYA-4605 / CBS 113480)</name>
    <name type="common">Microsporum canis</name>
    <dbReference type="NCBI Taxonomy" id="554155"/>
    <lineage>
        <taxon>Eukaryota</taxon>
        <taxon>Fungi</taxon>
        <taxon>Dikarya</taxon>
        <taxon>Ascomycota</taxon>
        <taxon>Pezizomycotina</taxon>
        <taxon>Eurotiomycetes</taxon>
        <taxon>Eurotiomycetidae</taxon>
        <taxon>Onygenales</taxon>
        <taxon>Arthrodermataceae</taxon>
        <taxon>Microsporum</taxon>
    </lineage>
</organism>
<proteinExistence type="predicted"/>
<protein>
    <submittedName>
        <fullName evidence="2">Uncharacterized protein</fullName>
    </submittedName>
</protein>
<evidence type="ECO:0000313" key="2">
    <source>
        <dbReference type="EMBL" id="EEQ28968.1"/>
    </source>
</evidence>
<reference evidence="3" key="1">
    <citation type="journal article" date="2012" name="MBio">
        <title>Comparative genome analysis of Trichophyton rubrum and related dermatophytes reveals candidate genes involved in infection.</title>
        <authorList>
            <person name="Martinez D.A."/>
            <person name="Oliver B.G."/>
            <person name="Graeser Y."/>
            <person name="Goldberg J.M."/>
            <person name="Li W."/>
            <person name="Martinez-Rossi N.M."/>
            <person name="Monod M."/>
            <person name="Shelest E."/>
            <person name="Barton R.C."/>
            <person name="Birch E."/>
            <person name="Brakhage A.A."/>
            <person name="Chen Z."/>
            <person name="Gurr S.J."/>
            <person name="Heiman D."/>
            <person name="Heitman J."/>
            <person name="Kosti I."/>
            <person name="Rossi A."/>
            <person name="Saif S."/>
            <person name="Samalova M."/>
            <person name="Saunders C.W."/>
            <person name="Shea T."/>
            <person name="Summerbell R.C."/>
            <person name="Xu J."/>
            <person name="Young S."/>
            <person name="Zeng Q."/>
            <person name="Birren B.W."/>
            <person name="Cuomo C.A."/>
            <person name="White T.C."/>
        </authorList>
    </citation>
    <scope>NUCLEOTIDE SEQUENCE [LARGE SCALE GENOMIC DNA]</scope>
    <source>
        <strain evidence="3">ATCC MYA-4605 / CBS 113480</strain>
    </source>
</reference>
<dbReference type="EMBL" id="DS995702">
    <property type="protein sequence ID" value="EEQ28968.1"/>
    <property type="molecule type" value="Genomic_DNA"/>
</dbReference>
<feature type="region of interest" description="Disordered" evidence="1">
    <location>
        <begin position="102"/>
        <end position="161"/>
    </location>
</feature>
<evidence type="ECO:0000256" key="1">
    <source>
        <dbReference type="SAM" id="MobiDB-lite"/>
    </source>
</evidence>
<feature type="region of interest" description="Disordered" evidence="1">
    <location>
        <begin position="33"/>
        <end position="67"/>
    </location>
</feature>
<dbReference type="AlphaFoldDB" id="C5FHY8"/>
<accession>C5FHY8</accession>
<dbReference type="STRING" id="554155.C5FHY8"/>
<dbReference type="VEuPathDB" id="FungiDB:MCYG_01787"/>
<keyword evidence="3" id="KW-1185">Reference proteome</keyword>
<dbReference type="GeneID" id="9223110"/>